<organism evidence="1">
    <name type="scientific">Brugia malayi</name>
    <name type="common">Filarial nematode worm</name>
    <dbReference type="NCBI Taxonomy" id="6279"/>
    <lineage>
        <taxon>Eukaryota</taxon>
        <taxon>Metazoa</taxon>
        <taxon>Ecdysozoa</taxon>
        <taxon>Nematoda</taxon>
        <taxon>Chromadorea</taxon>
        <taxon>Rhabditida</taxon>
        <taxon>Spirurina</taxon>
        <taxon>Spiruromorpha</taxon>
        <taxon>Filarioidea</taxon>
        <taxon>Onchocercidae</taxon>
        <taxon>Brugia</taxon>
    </lineage>
</organism>
<dbReference type="EMBL" id="LN857658">
    <property type="protein sequence ID" value="CDQ07104.1"/>
    <property type="molecule type" value="Genomic_DNA"/>
</dbReference>
<accession>A0A1I9G736</accession>
<proteinExistence type="predicted"/>
<dbReference type="AlphaFoldDB" id="A0A1I9G736"/>
<name>A0A1I9G736_BRUMA</name>
<protein>
    <submittedName>
        <fullName evidence="1">Bm11367</fullName>
    </submittedName>
</protein>
<reference evidence="1" key="2">
    <citation type="submission" date="2012-12" db="EMBL/GenBank/DDBJ databases">
        <authorList>
            <consortium name="WormBase Consortium"/>
            <person name="Ghedin E."/>
            <person name="Paulini M."/>
        </authorList>
    </citation>
    <scope>NUCLEOTIDE SEQUENCE</scope>
    <source>
        <strain evidence="1">FR3</strain>
    </source>
</reference>
<evidence type="ECO:0000313" key="1">
    <source>
        <dbReference type="EMBL" id="CDQ07104.1"/>
    </source>
</evidence>
<reference evidence="1" key="1">
    <citation type="journal article" date="2007" name="Science">
        <title>Draft genome of the filarial nematode parasite Brugia malayi.</title>
        <authorList>
            <person name="Ghedin E."/>
            <person name="Wang S."/>
            <person name="Spiro D."/>
            <person name="Caler E."/>
            <person name="Zhao Q."/>
            <person name="Crabtree J."/>
            <person name="Allen J.E."/>
            <person name="Delcher A.L."/>
            <person name="Guiliano D.B."/>
            <person name="Miranda-Saavedra D."/>
            <person name="Angiuoli S.V."/>
            <person name="Creasy T."/>
            <person name="Amedeo P."/>
            <person name="Haas B."/>
            <person name="El-Sayed N.M."/>
            <person name="Wortman J.R."/>
            <person name="Feldblyum T."/>
            <person name="Tallon L."/>
            <person name="Schatz M."/>
            <person name="Shumway M."/>
            <person name="Koo H."/>
            <person name="Salzberg S.L."/>
            <person name="Schobel S."/>
            <person name="Pertea M."/>
            <person name="Pop M."/>
            <person name="White O."/>
            <person name="Barton G.J."/>
            <person name="Carlow C.K."/>
            <person name="Crawford M.J."/>
            <person name="Daub J."/>
            <person name="Dimmic M.W."/>
            <person name="Estes C.F."/>
            <person name="Foster J.M."/>
            <person name="Ganatra M."/>
            <person name="Gregory W.F."/>
            <person name="Johnson N.M."/>
            <person name="Jin J."/>
            <person name="Komuniecki R."/>
            <person name="Korf I."/>
            <person name="Kumar S."/>
            <person name="Laney S."/>
            <person name="Li B.W."/>
            <person name="Li W."/>
            <person name="Lindblom T.H."/>
            <person name="Lustigman S."/>
            <person name="Ma D."/>
            <person name="Maina C.V."/>
            <person name="Martin D.M."/>
            <person name="McCarter J.P."/>
            <person name="McReynolds L."/>
            <person name="Mitreva M."/>
            <person name="Nutman T.B."/>
            <person name="Parkinson J."/>
            <person name="Peregrin-Alvarez J.M."/>
            <person name="Poole C."/>
            <person name="Ren Q."/>
            <person name="Saunders L."/>
            <person name="Sluder A.E."/>
            <person name="Smith K."/>
            <person name="Stanke M."/>
            <person name="Unnasch T.R."/>
            <person name="Ware J."/>
            <person name="Wei A.D."/>
            <person name="Weil G."/>
            <person name="Williams D.J."/>
            <person name="Zhang Y."/>
            <person name="Williams S.A."/>
            <person name="Fraser-Liggett C."/>
            <person name="Slatko B."/>
            <person name="Blaxter M.L."/>
            <person name="Scott A.L."/>
        </authorList>
    </citation>
    <scope>NUCLEOTIDE SEQUENCE</scope>
    <source>
        <strain evidence="1">FR3</strain>
    </source>
</reference>
<sequence>EAYPRMLAEVPASFQQSISVMWIRLLDIKGADKCLRKNVTEYYLESESPT</sequence>
<gene>
    <name evidence="1" type="primary">Bm11367</name>
    <name evidence="1" type="ORF">BM_Bm11367</name>
</gene>
<feature type="non-terminal residue" evidence="1">
    <location>
        <position position="1"/>
    </location>
</feature>